<feature type="compositionally biased region" description="Gly residues" evidence="1">
    <location>
        <begin position="44"/>
        <end position="65"/>
    </location>
</feature>
<feature type="region of interest" description="Disordered" evidence="1">
    <location>
        <begin position="162"/>
        <end position="185"/>
    </location>
</feature>
<feature type="region of interest" description="Disordered" evidence="1">
    <location>
        <begin position="1"/>
        <end position="27"/>
    </location>
</feature>
<sequence>MMASGGEQGGSFNPFRNKKKEDAAKKALQEMFQGKQDMLAAYDAGGGGSGKGGKGGKGGGDGEGSGGFNWREWSAKFLRDLGGGAKSAAQTVAALLLLLSIFYAATFVRPLSAAALNAVRYILRLDGRGARRGRASVPATAGVGSEGSGVLGSNERSIISKYGADNDAEDAGEDDEGEDGEDAAP</sequence>
<proteinExistence type="predicted"/>
<comment type="caution">
    <text evidence="2">The sequence shown here is derived from an EMBL/GenBank/DDBJ whole genome shotgun (WGS) entry which is preliminary data.</text>
</comment>
<dbReference type="Proteomes" id="UP001491310">
    <property type="component" value="Unassembled WGS sequence"/>
</dbReference>
<protein>
    <submittedName>
        <fullName evidence="2">Uncharacterized protein</fullName>
    </submittedName>
</protein>
<keyword evidence="3" id="KW-1185">Reference proteome</keyword>
<evidence type="ECO:0000313" key="3">
    <source>
        <dbReference type="Proteomes" id="UP001491310"/>
    </source>
</evidence>
<reference evidence="2 3" key="1">
    <citation type="journal article" date="2024" name="Nat. Commun.">
        <title>Phylogenomics reveals the evolutionary origins of lichenization in chlorophyte algae.</title>
        <authorList>
            <person name="Puginier C."/>
            <person name="Libourel C."/>
            <person name="Otte J."/>
            <person name="Skaloud P."/>
            <person name="Haon M."/>
            <person name="Grisel S."/>
            <person name="Petersen M."/>
            <person name="Berrin J.G."/>
            <person name="Delaux P.M."/>
            <person name="Dal Grande F."/>
            <person name="Keller J."/>
        </authorList>
    </citation>
    <scope>NUCLEOTIDE SEQUENCE [LARGE SCALE GENOMIC DNA]</scope>
    <source>
        <strain evidence="2 3">SAG 216-7</strain>
    </source>
</reference>
<accession>A0ABR2YP65</accession>
<evidence type="ECO:0000313" key="2">
    <source>
        <dbReference type="EMBL" id="KAK9908672.1"/>
    </source>
</evidence>
<dbReference type="EMBL" id="JALJOT010000007">
    <property type="protein sequence ID" value="KAK9908672.1"/>
    <property type="molecule type" value="Genomic_DNA"/>
</dbReference>
<name>A0ABR2YP65_9CHLO</name>
<feature type="region of interest" description="Disordered" evidence="1">
    <location>
        <begin position="43"/>
        <end position="65"/>
    </location>
</feature>
<feature type="compositionally biased region" description="Acidic residues" evidence="1">
    <location>
        <begin position="166"/>
        <end position="185"/>
    </location>
</feature>
<organism evidence="2 3">
    <name type="scientific">Coccomyxa subellipsoidea</name>
    <dbReference type="NCBI Taxonomy" id="248742"/>
    <lineage>
        <taxon>Eukaryota</taxon>
        <taxon>Viridiplantae</taxon>
        <taxon>Chlorophyta</taxon>
        <taxon>core chlorophytes</taxon>
        <taxon>Trebouxiophyceae</taxon>
        <taxon>Trebouxiophyceae incertae sedis</taxon>
        <taxon>Coccomyxaceae</taxon>
        <taxon>Coccomyxa</taxon>
    </lineage>
</organism>
<evidence type="ECO:0000256" key="1">
    <source>
        <dbReference type="SAM" id="MobiDB-lite"/>
    </source>
</evidence>
<gene>
    <name evidence="2" type="ORF">WJX75_001240</name>
</gene>